<dbReference type="PROSITE" id="PS50110">
    <property type="entry name" value="RESPONSE_REGULATORY"/>
    <property type="match status" value="1"/>
</dbReference>
<feature type="domain" description="Response regulatory" evidence="2">
    <location>
        <begin position="7"/>
        <end position="116"/>
    </location>
</feature>
<feature type="modified residue" description="4-aspartylphosphate" evidence="1">
    <location>
        <position position="56"/>
    </location>
</feature>
<dbReference type="SMART" id="SM00448">
    <property type="entry name" value="REC"/>
    <property type="match status" value="1"/>
</dbReference>
<gene>
    <name evidence="3" type="ORF">GCM10023208_09380</name>
</gene>
<evidence type="ECO:0000313" key="3">
    <source>
        <dbReference type="EMBL" id="GAA5050411.1"/>
    </source>
</evidence>
<keyword evidence="4" id="KW-1185">Reference proteome</keyword>
<protein>
    <submittedName>
        <fullName evidence="3">Response regulator</fullName>
    </submittedName>
</protein>
<organism evidence="3 4">
    <name type="scientific">Erythrobacter westpacificensis</name>
    <dbReference type="NCBI Taxonomy" id="1055231"/>
    <lineage>
        <taxon>Bacteria</taxon>
        <taxon>Pseudomonadati</taxon>
        <taxon>Pseudomonadota</taxon>
        <taxon>Alphaproteobacteria</taxon>
        <taxon>Sphingomonadales</taxon>
        <taxon>Erythrobacteraceae</taxon>
        <taxon>Erythrobacter/Porphyrobacter group</taxon>
        <taxon>Erythrobacter</taxon>
    </lineage>
</organism>
<evidence type="ECO:0000313" key="4">
    <source>
        <dbReference type="Proteomes" id="UP001500518"/>
    </source>
</evidence>
<dbReference type="EMBL" id="BAABHV010000009">
    <property type="protein sequence ID" value="GAA5050411.1"/>
    <property type="molecule type" value="Genomic_DNA"/>
</dbReference>
<evidence type="ECO:0000256" key="1">
    <source>
        <dbReference type="PROSITE-ProRule" id="PRU00169"/>
    </source>
</evidence>
<dbReference type="SUPFAM" id="SSF52172">
    <property type="entry name" value="CheY-like"/>
    <property type="match status" value="1"/>
</dbReference>
<dbReference type="InterPro" id="IPR011006">
    <property type="entry name" value="CheY-like_superfamily"/>
</dbReference>
<dbReference type="Proteomes" id="UP001500518">
    <property type="component" value="Unassembled WGS sequence"/>
</dbReference>
<evidence type="ECO:0000259" key="2">
    <source>
        <dbReference type="PROSITE" id="PS50110"/>
    </source>
</evidence>
<keyword evidence="1" id="KW-0597">Phosphoprotein</keyword>
<reference evidence="4" key="1">
    <citation type="journal article" date="2019" name="Int. J. Syst. Evol. Microbiol.">
        <title>The Global Catalogue of Microorganisms (GCM) 10K type strain sequencing project: providing services to taxonomists for standard genome sequencing and annotation.</title>
        <authorList>
            <consortium name="The Broad Institute Genomics Platform"/>
            <consortium name="The Broad Institute Genome Sequencing Center for Infectious Disease"/>
            <person name="Wu L."/>
            <person name="Ma J."/>
        </authorList>
    </citation>
    <scope>NUCLEOTIDE SEQUENCE [LARGE SCALE GENOMIC DNA]</scope>
    <source>
        <strain evidence="4">JCM 18014</strain>
    </source>
</reference>
<dbReference type="Pfam" id="PF00072">
    <property type="entry name" value="Response_reg"/>
    <property type="match status" value="1"/>
</dbReference>
<comment type="caution">
    <text evidence="3">The sequence shown here is derived from an EMBL/GenBank/DDBJ whole genome shotgun (WGS) entry which is preliminary data.</text>
</comment>
<accession>A0ABP9K3A4</accession>
<proteinExistence type="predicted"/>
<sequence length="120" mass="12892">MTIAGRKFLLVEDEPVIGFALEDMMIAEGAETRFASSLDEGLSLAEANTFDAAVLDVNLHGRNSYPLARRLLEDGVDVVFATGYGVEPLPADLARVETVAKPYSVESIKAAFARMQQAGT</sequence>
<dbReference type="RefSeq" id="WP_346031972.1">
    <property type="nucleotide sequence ID" value="NZ_BAABHV010000009.1"/>
</dbReference>
<dbReference type="InterPro" id="IPR001789">
    <property type="entry name" value="Sig_transdc_resp-reg_receiver"/>
</dbReference>
<dbReference type="Gene3D" id="3.40.50.2300">
    <property type="match status" value="1"/>
</dbReference>
<name>A0ABP9K3A4_9SPHN</name>